<evidence type="ECO:0000313" key="5">
    <source>
        <dbReference type="EMBL" id="SMN22062.1"/>
    </source>
</evidence>
<dbReference type="GO" id="GO:0005758">
    <property type="term" value="C:mitochondrial intermembrane space"/>
    <property type="evidence" value="ECO:0007669"/>
    <property type="project" value="TreeGrafter"/>
</dbReference>
<dbReference type="PANTHER" id="PTHR47677:SF1">
    <property type="entry name" value="CYTOCHROME C OXIDASE ASSEMBLY FACTOR 6"/>
    <property type="match status" value="1"/>
</dbReference>
<keyword evidence="4" id="KW-1015">Disulfide bond</keyword>
<dbReference type="GO" id="GO:0033617">
    <property type="term" value="P:mitochondrial respiratory chain complex IV assembly"/>
    <property type="evidence" value="ECO:0007669"/>
    <property type="project" value="TreeGrafter"/>
</dbReference>
<dbReference type="AlphaFoldDB" id="A0A1X7R8X6"/>
<sequence>MVWIPFISSNKPEFKNNREARKQCWESRDIYFNCLNKIDVISPLDPKNKEIIKKNCHKQEIDFEDNCAKSWISYFKEKRVTDYRNDLIQKQMQQDEQNQNLLQGK</sequence>
<evidence type="ECO:0000313" key="6">
    <source>
        <dbReference type="Proteomes" id="UP000196158"/>
    </source>
</evidence>
<name>A0A1X7R8X6_9SACH</name>
<dbReference type="Proteomes" id="UP000196158">
    <property type="component" value="Unassembled WGS sequence"/>
</dbReference>
<reference evidence="5 6" key="1">
    <citation type="submission" date="2017-04" db="EMBL/GenBank/DDBJ databases">
        <authorList>
            <person name="Afonso C.L."/>
            <person name="Miller P.J."/>
            <person name="Scott M.A."/>
            <person name="Spackman E."/>
            <person name="Goraichik I."/>
            <person name="Dimitrov K.M."/>
            <person name="Suarez D.L."/>
            <person name="Swayne D.E."/>
        </authorList>
    </citation>
    <scope>NUCLEOTIDE SEQUENCE [LARGE SCALE GENOMIC DNA]</scope>
</reference>
<keyword evidence="3" id="KW-0496">Mitochondrion</keyword>
<dbReference type="SUPFAM" id="SSF47694">
    <property type="entry name" value="Cytochrome c oxidase subunit h"/>
    <property type="match status" value="1"/>
</dbReference>
<gene>
    <name evidence="5" type="ORF">KASA_0I00638G</name>
</gene>
<dbReference type="Pfam" id="PF02297">
    <property type="entry name" value="COX6B"/>
    <property type="match status" value="1"/>
</dbReference>
<dbReference type="OrthoDB" id="5545577at2759"/>
<evidence type="ECO:0000256" key="3">
    <source>
        <dbReference type="ARBA" id="ARBA00023128"/>
    </source>
</evidence>
<comment type="subcellular location">
    <subcellularLocation>
        <location evidence="1">Mitochondrion</location>
    </subcellularLocation>
</comment>
<evidence type="ECO:0000256" key="4">
    <source>
        <dbReference type="ARBA" id="ARBA00023157"/>
    </source>
</evidence>
<dbReference type="PANTHER" id="PTHR47677">
    <property type="entry name" value="CYTOCHROME C OXIDASE ASSEMBLY FACTOR 6"/>
    <property type="match status" value="1"/>
</dbReference>
<dbReference type="EMBL" id="FXLY01000010">
    <property type="protein sequence ID" value="SMN22062.1"/>
    <property type="molecule type" value="Genomic_DNA"/>
</dbReference>
<proteinExistence type="inferred from homology"/>
<keyword evidence="6" id="KW-1185">Reference proteome</keyword>
<dbReference type="Gene3D" id="1.10.10.140">
    <property type="entry name" value="Cytochrome c oxidase, subunit VIb"/>
    <property type="match status" value="1"/>
</dbReference>
<dbReference type="STRING" id="1789683.A0A1X7R8X6"/>
<accession>A0A1X7R8X6</accession>
<organism evidence="5 6">
    <name type="scientific">Maudiozyma saulgeensis</name>
    <dbReference type="NCBI Taxonomy" id="1789683"/>
    <lineage>
        <taxon>Eukaryota</taxon>
        <taxon>Fungi</taxon>
        <taxon>Dikarya</taxon>
        <taxon>Ascomycota</taxon>
        <taxon>Saccharomycotina</taxon>
        <taxon>Saccharomycetes</taxon>
        <taxon>Saccharomycetales</taxon>
        <taxon>Saccharomycetaceae</taxon>
        <taxon>Maudiozyma</taxon>
    </lineage>
</organism>
<protein>
    <recommendedName>
        <fullName evidence="7">Cytochrome c oxidase assembly factor 6</fullName>
    </recommendedName>
</protein>
<dbReference type="InterPro" id="IPR036549">
    <property type="entry name" value="CX6/COA6-like_sf"/>
</dbReference>
<evidence type="ECO:0000256" key="1">
    <source>
        <dbReference type="ARBA" id="ARBA00004173"/>
    </source>
</evidence>
<dbReference type="InterPro" id="IPR048281">
    <property type="entry name" value="COA6_fun"/>
</dbReference>
<evidence type="ECO:0000256" key="2">
    <source>
        <dbReference type="ARBA" id="ARBA00006425"/>
    </source>
</evidence>
<dbReference type="InterPro" id="IPR048280">
    <property type="entry name" value="COX6B-like"/>
</dbReference>
<comment type="similarity">
    <text evidence="2">Belongs to the cytochrome c oxidase subunit 6B family.</text>
</comment>
<evidence type="ECO:0008006" key="7">
    <source>
        <dbReference type="Google" id="ProtNLM"/>
    </source>
</evidence>